<evidence type="ECO:0000313" key="1">
    <source>
        <dbReference type="EMBL" id="RXS74626.1"/>
    </source>
</evidence>
<name>A0A4Q1RG75_9FIRM</name>
<dbReference type="EMBL" id="SDKC01000001">
    <property type="protein sequence ID" value="RXS74626.1"/>
    <property type="molecule type" value="Genomic_DNA"/>
</dbReference>
<proteinExistence type="predicted"/>
<accession>A0A4Q1RG75</accession>
<comment type="caution">
    <text evidence="1">The sequence shown here is derived from an EMBL/GenBank/DDBJ whole genome shotgun (WGS) entry which is preliminary data.</text>
</comment>
<organism evidence="1 2">
    <name type="scientific">Blautia faecicola</name>
    <dbReference type="NCBI Taxonomy" id="2509240"/>
    <lineage>
        <taxon>Bacteria</taxon>
        <taxon>Bacillati</taxon>
        <taxon>Bacillota</taxon>
        <taxon>Clostridia</taxon>
        <taxon>Lachnospirales</taxon>
        <taxon>Lachnospiraceae</taxon>
        <taxon>Blautia</taxon>
    </lineage>
</organism>
<reference evidence="1 2" key="1">
    <citation type="submission" date="2019-01" db="EMBL/GenBank/DDBJ databases">
        <title>Blautia sp. nov. KGMB01111 isolated human feces.</title>
        <authorList>
            <person name="Park J.-E."/>
            <person name="Kim J.-S."/>
            <person name="Park S.-H."/>
        </authorList>
    </citation>
    <scope>NUCLEOTIDE SEQUENCE [LARGE SCALE GENOMIC DNA]</scope>
    <source>
        <strain evidence="1 2">KGMB01111</strain>
    </source>
</reference>
<sequence>MAIDKTVTSDKPGFEDFSKKKYTSVYLSDLLPLKVDDNASNGTLKKVLSKENATIRIWNGKEYDYYGPKVLMIRKIQSTIRWLLTEKPEQMIIYANNETFAERVSYYYKFRATLPEIPLTTFHSAPAASRKTSQNDHPKTET</sequence>
<gene>
    <name evidence="1" type="ORF">ETP43_05000</name>
</gene>
<dbReference type="AlphaFoldDB" id="A0A4Q1RG75"/>
<dbReference type="RefSeq" id="WP_129257239.1">
    <property type="nucleotide sequence ID" value="NZ_SDKC01000001.1"/>
</dbReference>
<protein>
    <submittedName>
        <fullName evidence="1">Uncharacterized protein</fullName>
    </submittedName>
</protein>
<keyword evidence="2" id="KW-1185">Reference proteome</keyword>
<evidence type="ECO:0000313" key="2">
    <source>
        <dbReference type="Proteomes" id="UP000290106"/>
    </source>
</evidence>
<dbReference type="Proteomes" id="UP000290106">
    <property type="component" value="Unassembled WGS sequence"/>
</dbReference>